<keyword evidence="9" id="KW-1185">Reference proteome</keyword>
<evidence type="ECO:0000256" key="6">
    <source>
        <dbReference type="SAM" id="MobiDB-lite"/>
    </source>
</evidence>
<evidence type="ECO:0000256" key="4">
    <source>
        <dbReference type="PROSITE-ProRule" id="PRU00108"/>
    </source>
</evidence>
<dbReference type="GO" id="GO:0000978">
    <property type="term" value="F:RNA polymerase II cis-regulatory region sequence-specific DNA binding"/>
    <property type="evidence" value="ECO:0007669"/>
    <property type="project" value="TreeGrafter"/>
</dbReference>
<dbReference type="CDD" id="cd00086">
    <property type="entry name" value="homeodomain"/>
    <property type="match status" value="2"/>
</dbReference>
<evidence type="ECO:0000256" key="1">
    <source>
        <dbReference type="ARBA" id="ARBA00023125"/>
    </source>
</evidence>
<dbReference type="AlphaFoldDB" id="A0AAD5TAQ9"/>
<feature type="DNA-binding region" description="Homeobox" evidence="4">
    <location>
        <begin position="243"/>
        <end position="302"/>
    </location>
</feature>
<dbReference type="SMART" id="SM00389">
    <property type="entry name" value="HOX"/>
    <property type="match status" value="2"/>
</dbReference>
<evidence type="ECO:0000256" key="5">
    <source>
        <dbReference type="RuleBase" id="RU000682"/>
    </source>
</evidence>
<dbReference type="GO" id="GO:0030154">
    <property type="term" value="P:cell differentiation"/>
    <property type="evidence" value="ECO:0007669"/>
    <property type="project" value="TreeGrafter"/>
</dbReference>
<dbReference type="EMBL" id="JADGJH010000017">
    <property type="protein sequence ID" value="KAJ3142488.1"/>
    <property type="molecule type" value="Genomic_DNA"/>
</dbReference>
<feature type="domain" description="Homeobox" evidence="7">
    <location>
        <begin position="241"/>
        <end position="301"/>
    </location>
</feature>
<dbReference type="PANTHER" id="PTHR24324:SF9">
    <property type="entry name" value="HOMEOBOX DOMAIN-CONTAINING PROTEIN"/>
    <property type="match status" value="1"/>
</dbReference>
<dbReference type="PROSITE" id="PS50071">
    <property type="entry name" value="HOMEOBOX_2"/>
    <property type="match status" value="2"/>
</dbReference>
<dbReference type="SUPFAM" id="SSF46689">
    <property type="entry name" value="Homeodomain-like"/>
    <property type="match status" value="2"/>
</dbReference>
<evidence type="ECO:0000256" key="3">
    <source>
        <dbReference type="ARBA" id="ARBA00023242"/>
    </source>
</evidence>
<dbReference type="GO" id="GO:0000981">
    <property type="term" value="F:DNA-binding transcription factor activity, RNA polymerase II-specific"/>
    <property type="evidence" value="ECO:0007669"/>
    <property type="project" value="InterPro"/>
</dbReference>
<accession>A0AAD5TAQ9</accession>
<reference evidence="8" key="1">
    <citation type="submission" date="2020-05" db="EMBL/GenBank/DDBJ databases">
        <title>Phylogenomic resolution of chytrid fungi.</title>
        <authorList>
            <person name="Stajich J.E."/>
            <person name="Amses K."/>
            <person name="Simmons R."/>
            <person name="Seto K."/>
            <person name="Myers J."/>
            <person name="Bonds A."/>
            <person name="Quandt C.A."/>
            <person name="Barry K."/>
            <person name="Liu P."/>
            <person name="Grigoriev I."/>
            <person name="Longcore J.E."/>
            <person name="James T.Y."/>
        </authorList>
    </citation>
    <scope>NUCLEOTIDE SEQUENCE</scope>
    <source>
        <strain evidence="8">JEL0513</strain>
    </source>
</reference>
<dbReference type="InterPro" id="IPR051000">
    <property type="entry name" value="Homeobox_DNA-bind_prot"/>
</dbReference>
<dbReference type="InterPro" id="IPR001356">
    <property type="entry name" value="HD"/>
</dbReference>
<dbReference type="Pfam" id="PF00046">
    <property type="entry name" value="Homeodomain"/>
    <property type="match status" value="2"/>
</dbReference>
<dbReference type="GO" id="GO:0005634">
    <property type="term" value="C:nucleus"/>
    <property type="evidence" value="ECO:0007669"/>
    <property type="project" value="UniProtKB-SubCell"/>
</dbReference>
<keyword evidence="1 4" id="KW-0238">DNA-binding</keyword>
<comment type="subcellular location">
    <subcellularLocation>
        <location evidence="4 5">Nucleus</location>
    </subcellularLocation>
</comment>
<evidence type="ECO:0000313" key="9">
    <source>
        <dbReference type="Proteomes" id="UP001211907"/>
    </source>
</evidence>
<feature type="region of interest" description="Disordered" evidence="6">
    <location>
        <begin position="185"/>
        <end position="226"/>
    </location>
</feature>
<organism evidence="8 9">
    <name type="scientific">Physocladia obscura</name>
    <dbReference type="NCBI Taxonomy" id="109957"/>
    <lineage>
        <taxon>Eukaryota</taxon>
        <taxon>Fungi</taxon>
        <taxon>Fungi incertae sedis</taxon>
        <taxon>Chytridiomycota</taxon>
        <taxon>Chytridiomycota incertae sedis</taxon>
        <taxon>Chytridiomycetes</taxon>
        <taxon>Chytridiales</taxon>
        <taxon>Chytriomycetaceae</taxon>
        <taxon>Physocladia</taxon>
    </lineage>
</organism>
<feature type="domain" description="Homeobox" evidence="7">
    <location>
        <begin position="592"/>
        <end position="641"/>
    </location>
</feature>
<name>A0AAD5TAQ9_9FUNG</name>
<dbReference type="InterPro" id="IPR009057">
    <property type="entry name" value="Homeodomain-like_sf"/>
</dbReference>
<evidence type="ECO:0000313" key="8">
    <source>
        <dbReference type="EMBL" id="KAJ3142488.1"/>
    </source>
</evidence>
<dbReference type="PROSITE" id="PS00027">
    <property type="entry name" value="HOMEOBOX_1"/>
    <property type="match status" value="1"/>
</dbReference>
<protein>
    <recommendedName>
        <fullName evidence="7">Homeobox domain-containing protein</fullName>
    </recommendedName>
</protein>
<feature type="compositionally biased region" description="Pro residues" evidence="6">
    <location>
        <begin position="198"/>
        <end position="207"/>
    </location>
</feature>
<dbReference type="PANTHER" id="PTHR24324">
    <property type="entry name" value="HOMEOBOX PROTEIN HHEX"/>
    <property type="match status" value="1"/>
</dbReference>
<sequence length="641" mass="71555">MHATASIRGFSPSPALTGLGFASPVRPVFSAFDSYRTFSSYSDDSRNYSNTNLLQRNDNNISNNAMYNSVKDSNNSSNYNISRENMQPLIDNTFLCPNTTAATLQPHNAFFNASLESFHPQALAGSMQLPIPDLYNSQRISYFPQLNQQHQLEHQQQRPLDSYSSAYPEARSPIFLHFGPRSPVVTHNHSHHSIEPSLPSPTSPPRSPFNEHIASTTPQQPQQPQQQYLHHFMLPGSHGGGIAKPPRFKPNENELTLLTAVFTKNPYPSSTIRKKLAEKMGLEIKQIQFWFQNRRALSKVQGNPLSKPKKGISDVSLSGYECSVGGRLEKSGYLSIGYLPLDIYAGNLSGLENEMSTKIEDARSEIPKGVLPVMLCKTSTPFDNSIISSQPESALCASLTSLTRESFPFFSPSPLFHQHRQRQQQAVAPVVSSSSNNNIVPTANASASQPTAVFSISFATLQEKLTRKSRGNNNDSSCGVNIGGEISHNQTPQYFNPHHQHNGQNYYQQLHHNPPQALPQQQLQLQQQQFERQQFQQFQQFQAPENINDVAALQPEWLSSGAQQRQNFKSTPMVGQTTFITATASIGLGDKYSGRKGQIRISSSAIAELENAFRKCQKPTRTEKKALSELIRIPYRNVQIW</sequence>
<keyword evidence="3 4" id="KW-0539">Nucleus</keyword>
<comment type="caution">
    <text evidence="8">The sequence shown here is derived from an EMBL/GenBank/DDBJ whole genome shotgun (WGS) entry which is preliminary data.</text>
</comment>
<dbReference type="Gene3D" id="1.10.10.60">
    <property type="entry name" value="Homeodomain-like"/>
    <property type="match status" value="2"/>
</dbReference>
<gene>
    <name evidence="8" type="ORF">HK100_002931</name>
</gene>
<dbReference type="Proteomes" id="UP001211907">
    <property type="component" value="Unassembled WGS sequence"/>
</dbReference>
<keyword evidence="2 4" id="KW-0371">Homeobox</keyword>
<evidence type="ECO:0000259" key="7">
    <source>
        <dbReference type="PROSITE" id="PS50071"/>
    </source>
</evidence>
<proteinExistence type="predicted"/>
<dbReference type="InterPro" id="IPR017970">
    <property type="entry name" value="Homeobox_CS"/>
</dbReference>
<evidence type="ECO:0000256" key="2">
    <source>
        <dbReference type="ARBA" id="ARBA00023155"/>
    </source>
</evidence>